<reference evidence="1 2" key="1">
    <citation type="submission" date="2017-01" db="EMBL/GenBank/DDBJ databases">
        <authorList>
            <person name="Mah S.A."/>
            <person name="Swanson W.J."/>
            <person name="Moy G.W."/>
            <person name="Vacquier V.D."/>
        </authorList>
    </citation>
    <scope>NUCLEOTIDE SEQUENCE [LARGE SCALE GENOMIC DNA]</scope>
    <source>
        <strain evidence="1 2">GSMNP</strain>
    </source>
</reference>
<name>A0A1R1XD27_9FUNG</name>
<dbReference type="Proteomes" id="UP000187283">
    <property type="component" value="Unassembled WGS sequence"/>
</dbReference>
<protein>
    <submittedName>
        <fullName evidence="1">Uncharacterized protein</fullName>
    </submittedName>
</protein>
<dbReference type="EMBL" id="LSSN01003939">
    <property type="protein sequence ID" value="OMJ12503.1"/>
    <property type="molecule type" value="Genomic_DNA"/>
</dbReference>
<accession>A0A1R1XD27</accession>
<proteinExistence type="predicted"/>
<comment type="caution">
    <text evidence="1">The sequence shown here is derived from an EMBL/GenBank/DDBJ whole genome shotgun (WGS) entry which is preliminary data.</text>
</comment>
<keyword evidence="2" id="KW-1185">Reference proteome</keyword>
<sequence length="1017" mass="111818">MLKINRLTDSYINITCKILGMNSATSSPNIVTIEDKYGVKSNINKKNYNSKESGTLGSVIPIERKYEIKNKSEGTIKINSADDKLHKNGEVFYNKENAVSCRCGQCSILSENRKNIWNDEYHLQTSSVNIEQGHTQNAHLGSNCATIYLDSNNCINLDKSKFKATKTSKVEYYVNGLLPNSYLKNINDEDASVISTRYNLDYKEYTKAEIMVEDMNTIDPTHNESHNKQKIFYSDLAIENSGIRYYRASTEASSAINYLEAKNNSYYDYYLQNNAINKGSAIKGIDNSNVYFKKRGNDLYSNELTSATKFLEIRNEKQVNTRSSELKEVGKSFDLNKTKTATVTESLEKTKTVTVSNGKIRKITKTNNVTKTKTVDGSNSKNRDVVVVVETVSVTKTETSVEKTATIVTPSEVSDETELIASIMINLATEDGNNLNTIADNSNQTLSTTSKVTMTVAATVTRVIKSTITVSSKNSISIDGMTTTEVINNEASTVTTTISETDIKTTTVSNTISETETVTVTENSTVIQSSVISITDTLTIIQSETNEITKIETSTLLVTKTLDSPENLSTITITETQSLSSEVSTVTVTTTDEARSSIPVEIQTLEISVLFSTTTTETVTAHQQTSTVSFFSTIFSNGASSDTIAKTQTITSLIPITITSTITELSIVTSISAIASDVASIESFAELNIPEEMLSLVGFEPLAENILIEGNGFEPLSRTENDGEGLLNGGTNEFVEDFLADNTNTFFVDSIARVIDDHSEKNIMVIENSKTDIDNKDRKPGIGDFVNDNLCRENSCNTEIGIINDGNFGILNSTEIFTLSSISNGSDGGIYFNNDKTINKAKVSMIDTSSTASDESSLDSEFSSYNSGSEIAKIKRHLNYISNDIPKEKTDGYNENIKIFNSLKNDRYESGSLRSTNNIYNSKNKSTENVVLNNMNHYSIDAINSRNSINEIPNSSRVKFKICGTASYIIGNHAAVISDNTQKIINNRVIISRNGYKYGHIRVPVKIKISGVDSDNS</sequence>
<gene>
    <name evidence="1" type="ORF">AYI70_g9075</name>
</gene>
<organism evidence="1 2">
    <name type="scientific">Smittium culicis</name>
    <dbReference type="NCBI Taxonomy" id="133412"/>
    <lineage>
        <taxon>Eukaryota</taxon>
        <taxon>Fungi</taxon>
        <taxon>Fungi incertae sedis</taxon>
        <taxon>Zoopagomycota</taxon>
        <taxon>Kickxellomycotina</taxon>
        <taxon>Harpellomycetes</taxon>
        <taxon>Harpellales</taxon>
        <taxon>Legeriomycetaceae</taxon>
        <taxon>Smittium</taxon>
    </lineage>
</organism>
<evidence type="ECO:0000313" key="2">
    <source>
        <dbReference type="Proteomes" id="UP000187283"/>
    </source>
</evidence>
<evidence type="ECO:0000313" key="1">
    <source>
        <dbReference type="EMBL" id="OMJ12503.1"/>
    </source>
</evidence>
<dbReference type="AlphaFoldDB" id="A0A1R1XD27"/>
<dbReference type="STRING" id="133412.A0A1R1XD27"/>